<keyword evidence="2" id="KW-1185">Reference proteome</keyword>
<name>A0ACB7STL5_HYAAI</name>
<organism evidence="1 2">
    <name type="scientific">Hyalomma asiaticum</name>
    <name type="common">Tick</name>
    <dbReference type="NCBI Taxonomy" id="266040"/>
    <lineage>
        <taxon>Eukaryota</taxon>
        <taxon>Metazoa</taxon>
        <taxon>Ecdysozoa</taxon>
        <taxon>Arthropoda</taxon>
        <taxon>Chelicerata</taxon>
        <taxon>Arachnida</taxon>
        <taxon>Acari</taxon>
        <taxon>Parasitiformes</taxon>
        <taxon>Ixodida</taxon>
        <taxon>Ixodoidea</taxon>
        <taxon>Ixodidae</taxon>
        <taxon>Hyalomminae</taxon>
        <taxon>Hyalomma</taxon>
    </lineage>
</organism>
<sequence>MSFTGLQSLPPFLSSHGHPEIPWEQYIQEFENYMVASGASNLPAMHDHPFPEVPAAGEPSTSPAPDKFDRAIMTLESHYKSTVKDAAARHRFQQRAHAPDETAADYVTALRSLVAACNFGALVDDMIRDQLILSAYLSFNINPGNA</sequence>
<proteinExistence type="predicted"/>
<evidence type="ECO:0000313" key="1">
    <source>
        <dbReference type="EMBL" id="KAH6937346.1"/>
    </source>
</evidence>
<comment type="caution">
    <text evidence="1">The sequence shown here is derived from an EMBL/GenBank/DDBJ whole genome shotgun (WGS) entry which is preliminary data.</text>
</comment>
<accession>A0ACB7STL5</accession>
<evidence type="ECO:0000313" key="2">
    <source>
        <dbReference type="Proteomes" id="UP000821845"/>
    </source>
</evidence>
<dbReference type="EMBL" id="CM023483">
    <property type="protein sequence ID" value="KAH6937346.1"/>
    <property type="molecule type" value="Genomic_DNA"/>
</dbReference>
<gene>
    <name evidence="1" type="ORF">HPB50_026785</name>
</gene>
<reference evidence="1" key="1">
    <citation type="submission" date="2020-05" db="EMBL/GenBank/DDBJ databases">
        <title>Large-scale comparative analyses of tick genomes elucidate their genetic diversity and vector capacities.</title>
        <authorList>
            <person name="Jia N."/>
            <person name="Wang J."/>
            <person name="Shi W."/>
            <person name="Du L."/>
            <person name="Sun Y."/>
            <person name="Zhan W."/>
            <person name="Jiang J."/>
            <person name="Wang Q."/>
            <person name="Zhang B."/>
            <person name="Ji P."/>
            <person name="Sakyi L.B."/>
            <person name="Cui X."/>
            <person name="Yuan T."/>
            <person name="Jiang B."/>
            <person name="Yang W."/>
            <person name="Lam T.T.-Y."/>
            <person name="Chang Q."/>
            <person name="Ding S."/>
            <person name="Wang X."/>
            <person name="Zhu J."/>
            <person name="Ruan X."/>
            <person name="Zhao L."/>
            <person name="Wei J."/>
            <person name="Que T."/>
            <person name="Du C."/>
            <person name="Cheng J."/>
            <person name="Dai P."/>
            <person name="Han X."/>
            <person name="Huang E."/>
            <person name="Gao Y."/>
            <person name="Liu J."/>
            <person name="Shao H."/>
            <person name="Ye R."/>
            <person name="Li L."/>
            <person name="Wei W."/>
            <person name="Wang X."/>
            <person name="Wang C."/>
            <person name="Yang T."/>
            <person name="Huo Q."/>
            <person name="Li W."/>
            <person name="Guo W."/>
            <person name="Chen H."/>
            <person name="Zhou L."/>
            <person name="Ni X."/>
            <person name="Tian J."/>
            <person name="Zhou Y."/>
            <person name="Sheng Y."/>
            <person name="Liu T."/>
            <person name="Pan Y."/>
            <person name="Xia L."/>
            <person name="Li J."/>
            <person name="Zhao F."/>
            <person name="Cao W."/>
        </authorList>
    </citation>
    <scope>NUCLEOTIDE SEQUENCE</scope>
    <source>
        <strain evidence="1">Hyas-2018</strain>
    </source>
</reference>
<protein>
    <submittedName>
        <fullName evidence="1">Uncharacterized protein</fullName>
    </submittedName>
</protein>
<dbReference type="Proteomes" id="UP000821845">
    <property type="component" value="Chromosome 3"/>
</dbReference>